<feature type="domain" description="Collagen binding" evidence="9">
    <location>
        <begin position="226"/>
        <end position="348"/>
    </location>
</feature>
<feature type="domain" description="Collagen binding" evidence="9">
    <location>
        <begin position="779"/>
        <end position="906"/>
    </location>
</feature>
<dbReference type="SUPFAM" id="SSF49401">
    <property type="entry name" value="Bacterial adhesins"/>
    <property type="match status" value="6"/>
</dbReference>
<feature type="chain" id="PRO_5002325813" evidence="8">
    <location>
        <begin position="28"/>
        <end position="1232"/>
    </location>
</feature>
<feature type="domain" description="SpaA-like prealbumin fold" evidence="10">
    <location>
        <begin position="929"/>
        <end position="1008"/>
    </location>
</feature>
<dbReference type="InterPro" id="IPR008966">
    <property type="entry name" value="Adhesion_dom_sf"/>
</dbReference>
<evidence type="ECO:0000256" key="7">
    <source>
        <dbReference type="SAM" id="Phobius"/>
    </source>
</evidence>
<dbReference type="GO" id="GO:0007155">
    <property type="term" value="P:cell adhesion"/>
    <property type="evidence" value="ECO:0007669"/>
    <property type="project" value="InterPro"/>
</dbReference>
<sequence length="1232" mass="135275">MRTKINATIIVLLLIFQSFFSAALAYADTSTTAVPESAISDPANTVMEDVYGIPNPEPLEAPPSIAPMIQAAANSVQADNILTKLILTDETGRIIDAVDNPGVRVDIGAAVQLSYEWEIPDNQHKEGDTFTFNLPEQFEIYTDISSPLISTDGEVGTFTVDRQGKVIMTFNDYVENHSNVSGKLQVKTEFSKEVAKGSTEVIISTPIKIGVQTSIVNIKPVSGPPISKQGKANGKNKIDWAINVNTQLDTVKNAIVTDPTPQGLELLRDSFQLYNLQVNIDGSTVVKDPISGDKYTLEPDQAGTGFVIRFKDESISQAYQIQYSTDITSDETRFSNTATFSGDSMNGVSATATVQVDRGEFLSKKVESYDPVTQTVSWVIKYNFSEKKIPADKALLSDRFNNSQVWLPDSLEIYKDDTQEVLPSSEYTVSPVTNDLDSNGFDLQFNSDVDTAYTIRYQTKAKERVYQDDKVTNRVTSGGVSKDATAQLKSGIIIKESKEPNYNAKFIPWVITINEDQYTMNDIVIKDVFPNDGLALLPNTLKIQSADGKTELQAPADYELIPLSPDYKQGFNIIFHTSIKDTYTIKYSTTFNNDWKKDTTKPEFWNKSVIEWQQDGDSKSAEADARVFPDIMTQQNGAKQGSYNASSKHITWDIKANYNRKTLKQPEIKDPLLQGQRLLPNSVKVYDMTLTGSRNGVEKGSELPADQYTLILPSEQNGNTLRIQFNNQIQTPYWITFQTTLEGELIEREIRNKALFLDGENIISEWSAQVTLPHGGEYVSKSGSQNGNKINWQIRINEGQSQVTNAKIVDHPSSNQILIENSFHLYSTVVSENGKVTKSTELTRDLDYKLIFKPDAQGQETFELAFTKEISSAFILEYQAFIDAADKEKVSNKVTFEGDRLTTEQKEMNQEIIVRTSSGSSSGSGIKESLEITKVDQDEPDKVLPGAKFALYDKAEKRAPIIQTTNAEGKIVFSALLHDDYILEELVAPQGYKIMDSKLEIKIDETIKQSAGIKKVVVTNKKENTTDPGTPGTPTNPGTPGTPTNPGTPGTPTNPGTPGTPTSPGTPGTPTNPGTSTSSGSGKKRDKEPETTTTPSIPVPLVDNKEQTVDGESPVLDSIVPESTPDKKQTDDDGGLPTGGIVPESTPAPKAKSKLPIIKPNKEPNPPVESDDDSLPRGGIKVPVDVPKDLNVSPLANKLPQTGENSPAPFYLTGLAMIICGAYLKYRRMGKK</sequence>
<dbReference type="SUPFAM" id="SSF49478">
    <property type="entry name" value="Cna protein B-type domain"/>
    <property type="match status" value="1"/>
</dbReference>
<evidence type="ECO:0000259" key="10">
    <source>
        <dbReference type="Pfam" id="PF17802"/>
    </source>
</evidence>
<feature type="region of interest" description="Disordered" evidence="6">
    <location>
        <begin position="1019"/>
        <end position="1206"/>
    </location>
</feature>
<proteinExistence type="predicted"/>
<dbReference type="RefSeq" id="WP_044647749.1">
    <property type="nucleotide sequence ID" value="NZ_JTHP01000045.1"/>
</dbReference>
<evidence type="ECO:0000256" key="5">
    <source>
        <dbReference type="ARBA" id="ARBA00023088"/>
    </source>
</evidence>
<keyword evidence="5" id="KW-0572">Peptidoglycan-anchor</keyword>
<dbReference type="InterPro" id="IPR013783">
    <property type="entry name" value="Ig-like_fold"/>
</dbReference>
<evidence type="ECO:0000259" key="11">
    <source>
        <dbReference type="Pfam" id="PF17961"/>
    </source>
</evidence>
<dbReference type="Proteomes" id="UP000032534">
    <property type="component" value="Unassembled WGS sequence"/>
</dbReference>
<keyword evidence="2" id="KW-0134">Cell wall</keyword>
<evidence type="ECO:0000256" key="3">
    <source>
        <dbReference type="ARBA" id="ARBA00022525"/>
    </source>
</evidence>
<evidence type="ECO:0000256" key="6">
    <source>
        <dbReference type="SAM" id="MobiDB-lite"/>
    </source>
</evidence>
<gene>
    <name evidence="12" type="ORF">QD47_19845</name>
</gene>
<keyword evidence="3" id="KW-0964">Secreted</keyword>
<evidence type="ECO:0000313" key="13">
    <source>
        <dbReference type="Proteomes" id="UP000032534"/>
    </source>
</evidence>
<dbReference type="Gene3D" id="2.60.40.740">
    <property type="match status" value="5"/>
</dbReference>
<evidence type="ECO:0000256" key="4">
    <source>
        <dbReference type="ARBA" id="ARBA00022729"/>
    </source>
</evidence>
<dbReference type="InterPro" id="IPR008456">
    <property type="entry name" value="Collagen-bd_dom"/>
</dbReference>
<feature type="domain" description="SDR-like Ig" evidence="11">
    <location>
        <begin position="106"/>
        <end position="198"/>
    </location>
</feature>
<feature type="signal peptide" evidence="8">
    <location>
        <begin position="1"/>
        <end position="27"/>
    </location>
</feature>
<dbReference type="InterPro" id="IPR041171">
    <property type="entry name" value="SDR_Ig"/>
</dbReference>
<dbReference type="InterPro" id="IPR041033">
    <property type="entry name" value="SpaA_PFL_dom_1"/>
</dbReference>
<evidence type="ECO:0000256" key="2">
    <source>
        <dbReference type="ARBA" id="ARBA00022512"/>
    </source>
</evidence>
<dbReference type="NCBIfam" id="TIGR01167">
    <property type="entry name" value="LPXTG_anchor"/>
    <property type="match status" value="1"/>
</dbReference>
<dbReference type="Pfam" id="PF17802">
    <property type="entry name" value="SpaA"/>
    <property type="match status" value="1"/>
</dbReference>
<dbReference type="Gene3D" id="2.60.40.1280">
    <property type="match status" value="1"/>
</dbReference>
<dbReference type="Gene3D" id="2.60.40.10">
    <property type="entry name" value="Immunoglobulins"/>
    <property type="match status" value="1"/>
</dbReference>
<dbReference type="AlphaFoldDB" id="A0A0D7WXQ8"/>
<dbReference type="Pfam" id="PF17961">
    <property type="entry name" value="Big_8"/>
    <property type="match status" value="1"/>
</dbReference>
<organism evidence="12 13">
    <name type="scientific">Paenibacillus terrae</name>
    <dbReference type="NCBI Taxonomy" id="159743"/>
    <lineage>
        <taxon>Bacteria</taxon>
        <taxon>Bacillati</taxon>
        <taxon>Bacillota</taxon>
        <taxon>Bacilli</taxon>
        <taxon>Bacillales</taxon>
        <taxon>Paenibacillaceae</taxon>
        <taxon>Paenibacillus</taxon>
    </lineage>
</organism>
<feature type="domain" description="Collagen binding" evidence="9">
    <location>
        <begin position="365"/>
        <end position="470"/>
    </location>
</feature>
<protein>
    <submittedName>
        <fullName evidence="12">Peptidase</fullName>
    </submittedName>
</protein>
<name>A0A0D7WXQ8_9BACL</name>
<feature type="domain" description="Collagen binding" evidence="9">
    <location>
        <begin position="635"/>
        <end position="762"/>
    </location>
</feature>
<dbReference type="PATRIC" id="fig|159743.3.peg.4403"/>
<evidence type="ECO:0000256" key="1">
    <source>
        <dbReference type="ARBA" id="ARBA00004168"/>
    </source>
</evidence>
<dbReference type="GO" id="GO:0005518">
    <property type="term" value="F:collagen binding"/>
    <property type="evidence" value="ECO:0007669"/>
    <property type="project" value="InterPro"/>
</dbReference>
<feature type="transmembrane region" description="Helical" evidence="7">
    <location>
        <begin position="1208"/>
        <end position="1226"/>
    </location>
</feature>
<accession>A0A0D7WXQ8</accession>
<evidence type="ECO:0000313" key="12">
    <source>
        <dbReference type="EMBL" id="KJD43955.1"/>
    </source>
</evidence>
<keyword evidence="7" id="KW-0812">Transmembrane</keyword>
<comment type="subcellular location">
    <subcellularLocation>
        <location evidence="1">Secreted</location>
        <location evidence="1">Cell wall</location>
        <topology evidence="1">Peptidoglycan-anchor</topology>
    </subcellularLocation>
</comment>
<evidence type="ECO:0000256" key="8">
    <source>
        <dbReference type="SAM" id="SignalP"/>
    </source>
</evidence>
<dbReference type="InterPro" id="IPR011252">
    <property type="entry name" value="Fibrogen-bd_dom1"/>
</dbReference>
<keyword evidence="4 8" id="KW-0732">Signal</keyword>
<evidence type="ECO:0000259" key="9">
    <source>
        <dbReference type="Pfam" id="PF05737"/>
    </source>
</evidence>
<keyword evidence="13" id="KW-1185">Reference proteome</keyword>
<dbReference type="OrthoDB" id="2056845at2"/>
<keyword evidence="7" id="KW-1133">Transmembrane helix</keyword>
<reference evidence="12 13" key="1">
    <citation type="submission" date="2014-11" db="EMBL/GenBank/DDBJ databases">
        <title>Draft Genome Sequences of Paenibacillus polymyxa NRRL B-30509 and Paenibacillus terrae NRRL B-30644, Strains from a Poultry Environment that Produce Tridecaptin A and Paenicidins.</title>
        <authorList>
            <person name="van Belkum M.J."/>
            <person name="Lohans C.T."/>
            <person name="Vederas J.C."/>
        </authorList>
    </citation>
    <scope>NUCLEOTIDE SEQUENCE [LARGE SCALE GENOMIC DNA]</scope>
    <source>
        <strain evidence="12 13">NRRL B-30644</strain>
    </source>
</reference>
<feature type="compositionally biased region" description="Low complexity" evidence="6">
    <location>
        <begin position="1026"/>
        <end position="1081"/>
    </location>
</feature>
<feature type="domain" description="Collagen binding" evidence="9">
    <location>
        <begin position="503"/>
        <end position="598"/>
    </location>
</feature>
<dbReference type="EMBL" id="JTHP01000045">
    <property type="protein sequence ID" value="KJD43955.1"/>
    <property type="molecule type" value="Genomic_DNA"/>
</dbReference>
<dbReference type="Pfam" id="PF05737">
    <property type="entry name" value="Collagen_bind"/>
    <property type="match status" value="5"/>
</dbReference>
<keyword evidence="7" id="KW-0472">Membrane</keyword>
<comment type="caution">
    <text evidence="12">The sequence shown here is derived from an EMBL/GenBank/DDBJ whole genome shotgun (WGS) entry which is preliminary data.</text>
</comment>